<feature type="compositionally biased region" description="Gly residues" evidence="1">
    <location>
        <begin position="417"/>
        <end position="430"/>
    </location>
</feature>
<proteinExistence type="predicted"/>
<gene>
    <name evidence="2" type="ORF">TSOC_009542</name>
</gene>
<accession>A0A2J7ZVK9</accession>
<dbReference type="OrthoDB" id="545197at2759"/>
<keyword evidence="3" id="KW-1185">Reference proteome</keyword>
<organism evidence="2 3">
    <name type="scientific">Tetrabaena socialis</name>
    <dbReference type="NCBI Taxonomy" id="47790"/>
    <lineage>
        <taxon>Eukaryota</taxon>
        <taxon>Viridiplantae</taxon>
        <taxon>Chlorophyta</taxon>
        <taxon>core chlorophytes</taxon>
        <taxon>Chlorophyceae</taxon>
        <taxon>CS clade</taxon>
        <taxon>Chlamydomonadales</taxon>
        <taxon>Tetrabaenaceae</taxon>
        <taxon>Tetrabaena</taxon>
    </lineage>
</organism>
<comment type="caution">
    <text evidence="2">The sequence shown here is derived from an EMBL/GenBank/DDBJ whole genome shotgun (WGS) entry which is preliminary data.</text>
</comment>
<feature type="region of interest" description="Disordered" evidence="1">
    <location>
        <begin position="147"/>
        <end position="208"/>
    </location>
</feature>
<evidence type="ECO:0000256" key="1">
    <source>
        <dbReference type="SAM" id="MobiDB-lite"/>
    </source>
</evidence>
<sequence length="661" mass="67144">GQFYTTGPDALANTRAMSPSAVFDRVVPAGCRAKETQAFPEYLAMLSDAKGTRASTDTWLAAARTALGNSEPERCKVILEACLEGDPRNVSASLLLSRACLELESAADVEEGVALARSALSNAASPDDVARATTQLAVALGTRARLHTGQQLDRQQDRRAGPYPDRSRMRSALVRQPFHRTSQPRSSSSRASSSAASPPTPTLPYNQQQHTLPYDQQHSQAGAARTPAVPRLPLAALQPDAPPAPADPTASAAPLAGALPVGGEYGSGGFVGGAAAAWAADSLPSAFAAAGNARPASMSARSVSFRVLSPTPPSPPPPPPVGSPGVALPPAPSVGVGGGSSSAAAGLLGELAPGRQQGAGDPATMWPHAGAVSSAAPQQQQQLLLHQPRSMQYDGAASEGGLPPQVTARQAAFVRSGGDGDGGGGGGGSLRNGPARGTSASSPLAPQHLHQHPQQHPQQHQQQQQGDLAALGGEAAPCRPHSGMAPRERYRAILARVGRVALHGHKERRRRLGADAAAAAGGLRSRGTAVGGDVVAGAEEGAEGGGRDSPEHLAQHGLAAWGSRWNRPLATHAAAAGGGDADAGAQLPGRLGTAGPRAESPVGGADADEAAAWEQGPEELAVLQLSRALNELGRFSCLDAVSGVGLTDGSVLADRLAQHRR</sequence>
<evidence type="ECO:0000313" key="3">
    <source>
        <dbReference type="Proteomes" id="UP000236333"/>
    </source>
</evidence>
<feature type="region of interest" description="Disordered" evidence="1">
    <location>
        <begin position="574"/>
        <end position="607"/>
    </location>
</feature>
<protein>
    <submittedName>
        <fullName evidence="2">Uncharacterized protein</fullName>
    </submittedName>
</protein>
<feature type="compositionally biased region" description="Low complexity" evidence="1">
    <location>
        <begin position="446"/>
        <end position="465"/>
    </location>
</feature>
<name>A0A2J7ZVK9_9CHLO</name>
<feature type="region of interest" description="Disordered" evidence="1">
    <location>
        <begin position="306"/>
        <end position="381"/>
    </location>
</feature>
<dbReference type="EMBL" id="PGGS01000402">
    <property type="protein sequence ID" value="PNH04311.1"/>
    <property type="molecule type" value="Genomic_DNA"/>
</dbReference>
<feature type="compositionally biased region" description="Pro residues" evidence="1">
    <location>
        <begin position="310"/>
        <end position="332"/>
    </location>
</feature>
<feature type="compositionally biased region" description="Low complexity" evidence="1">
    <location>
        <begin position="341"/>
        <end position="354"/>
    </location>
</feature>
<feature type="compositionally biased region" description="Basic and acidic residues" evidence="1">
    <location>
        <begin position="154"/>
        <end position="168"/>
    </location>
</feature>
<feature type="region of interest" description="Disordered" evidence="1">
    <location>
        <begin position="414"/>
        <end position="468"/>
    </location>
</feature>
<dbReference type="AlphaFoldDB" id="A0A2J7ZVK9"/>
<evidence type="ECO:0000313" key="2">
    <source>
        <dbReference type="EMBL" id="PNH04311.1"/>
    </source>
</evidence>
<dbReference type="Proteomes" id="UP000236333">
    <property type="component" value="Unassembled WGS sequence"/>
</dbReference>
<reference evidence="2 3" key="1">
    <citation type="journal article" date="2017" name="Mol. Biol. Evol.">
        <title>The 4-celled Tetrabaena socialis nuclear genome reveals the essential components for genetic control of cell number at the origin of multicellularity in the volvocine lineage.</title>
        <authorList>
            <person name="Featherston J."/>
            <person name="Arakaki Y."/>
            <person name="Hanschen E.R."/>
            <person name="Ferris P.J."/>
            <person name="Michod R.E."/>
            <person name="Olson B.J.S.C."/>
            <person name="Nozaki H."/>
            <person name="Durand P.M."/>
        </authorList>
    </citation>
    <scope>NUCLEOTIDE SEQUENCE [LARGE SCALE GENOMIC DNA]</scope>
    <source>
        <strain evidence="2 3">NIES-571</strain>
    </source>
</reference>
<feature type="compositionally biased region" description="Low complexity" evidence="1">
    <location>
        <begin position="180"/>
        <end position="197"/>
    </location>
</feature>
<feature type="non-terminal residue" evidence="2">
    <location>
        <position position="1"/>
    </location>
</feature>